<dbReference type="KEGG" id="upv:EJN92_04305"/>
<feature type="domain" description="Ice-binding protein C-terminal" evidence="2">
    <location>
        <begin position="214"/>
        <end position="239"/>
    </location>
</feature>
<gene>
    <name evidence="3" type="ORF">EJN92_04305</name>
</gene>
<evidence type="ECO:0000256" key="1">
    <source>
        <dbReference type="SAM" id="Phobius"/>
    </source>
</evidence>
<reference evidence="3 4" key="1">
    <citation type="journal article" date="2011" name="Int. J. Syst. Evol. Microbiol.">
        <title>Description of Undibacterium oligocarboniphilum sp. nov., isolated from purified water, and Undibacterium pigrum strain CCUG 49012 as the type strain of Undibacterium parvum sp. nov., and emended descriptions of the genus Undibacterium and the species Undibacterium pigrum.</title>
        <authorList>
            <person name="Eder W."/>
            <person name="Wanner G."/>
            <person name="Ludwig W."/>
            <person name="Busse H.J."/>
            <person name="Ziemke-Kageler F."/>
            <person name="Lang E."/>
        </authorList>
    </citation>
    <scope>NUCLEOTIDE SEQUENCE [LARGE SCALE GENOMIC DNA]</scope>
    <source>
        <strain evidence="3 4">DSM 23061</strain>
    </source>
</reference>
<keyword evidence="1" id="KW-0472">Membrane</keyword>
<evidence type="ECO:0000313" key="4">
    <source>
        <dbReference type="Proteomes" id="UP000275663"/>
    </source>
</evidence>
<sequence>MKQQLALCDIRSSIGNGTFLFASKLTCSLLNAKRKTMKNFVYIIAISLTLFGNASADALYTSGGFTLATQGVQPKSYVHTDSSEGVDTLFSLSQKSTLNSIVFGSSLDATAFEPSNWSVKPSISIFSMSWEFKASASSLGSPASVTPGNYFNYVKFAVDNVVLDAGSYRIFWAHGASEMPFYATQGESIHYSNPAYQYTLDNTSLAFQVQGVSAVPEPQNSAMWLAGLGLLAGLARYRRISAGISRM</sequence>
<proteinExistence type="predicted"/>
<protein>
    <submittedName>
        <fullName evidence="3">PEP-CTERM sorting domain-containing protein</fullName>
    </submittedName>
</protein>
<keyword evidence="4" id="KW-1185">Reference proteome</keyword>
<feature type="transmembrane region" description="Helical" evidence="1">
    <location>
        <begin position="40"/>
        <end position="60"/>
    </location>
</feature>
<dbReference type="InterPro" id="IPR013424">
    <property type="entry name" value="Ice-binding_C"/>
</dbReference>
<dbReference type="RefSeq" id="WP_126126684.1">
    <property type="nucleotide sequence ID" value="NZ_CP034464.1"/>
</dbReference>
<keyword evidence="1" id="KW-0812">Transmembrane</keyword>
<dbReference type="AlphaFoldDB" id="A0A3Q9BP30"/>
<dbReference type="Pfam" id="PF07589">
    <property type="entry name" value="PEP-CTERM"/>
    <property type="match status" value="1"/>
</dbReference>
<accession>A0A3Q9BP30</accession>
<keyword evidence="1" id="KW-1133">Transmembrane helix</keyword>
<dbReference type="EMBL" id="CP034464">
    <property type="protein sequence ID" value="AZP11296.1"/>
    <property type="molecule type" value="Genomic_DNA"/>
</dbReference>
<evidence type="ECO:0000313" key="3">
    <source>
        <dbReference type="EMBL" id="AZP11296.1"/>
    </source>
</evidence>
<organism evidence="3 4">
    <name type="scientific">Undibacterium parvum</name>
    <dbReference type="NCBI Taxonomy" id="401471"/>
    <lineage>
        <taxon>Bacteria</taxon>
        <taxon>Pseudomonadati</taxon>
        <taxon>Pseudomonadota</taxon>
        <taxon>Betaproteobacteria</taxon>
        <taxon>Burkholderiales</taxon>
        <taxon>Oxalobacteraceae</taxon>
        <taxon>Undibacterium</taxon>
    </lineage>
</organism>
<evidence type="ECO:0000259" key="2">
    <source>
        <dbReference type="Pfam" id="PF07589"/>
    </source>
</evidence>
<dbReference type="Proteomes" id="UP000275663">
    <property type="component" value="Chromosome"/>
</dbReference>
<name>A0A3Q9BP30_9BURK</name>